<evidence type="ECO:0000313" key="1">
    <source>
        <dbReference type="EMBL" id="ODM16425.1"/>
    </source>
</evidence>
<reference evidence="1 2" key="1">
    <citation type="journal article" date="2016" name="BMC Genomics">
        <title>Comparative genomic and transcriptomic analyses of the Fuzhuan brick tea-fermentation fungus Aspergillus cristatus.</title>
        <authorList>
            <person name="Ge Y."/>
            <person name="Wang Y."/>
            <person name="Liu Y."/>
            <person name="Tan Y."/>
            <person name="Ren X."/>
            <person name="Zhang X."/>
            <person name="Hyde K.D."/>
            <person name="Liu Y."/>
            <person name="Liu Z."/>
        </authorList>
    </citation>
    <scope>NUCLEOTIDE SEQUENCE [LARGE SCALE GENOMIC DNA]</scope>
    <source>
        <strain evidence="1 2">GZAAS20.1005</strain>
    </source>
</reference>
<keyword evidence="2" id="KW-1185">Reference proteome</keyword>
<name>A0A1E3B626_ASPCR</name>
<gene>
    <name evidence="1" type="ORF">SI65_07932</name>
</gene>
<evidence type="ECO:0000313" key="2">
    <source>
        <dbReference type="Proteomes" id="UP000094569"/>
    </source>
</evidence>
<dbReference type="VEuPathDB" id="FungiDB:SI65_07932"/>
<dbReference type="EMBL" id="JXNT01000011">
    <property type="protein sequence ID" value="ODM16425.1"/>
    <property type="molecule type" value="Genomic_DNA"/>
</dbReference>
<protein>
    <submittedName>
        <fullName evidence="1">Uncharacterized protein</fullName>
    </submittedName>
</protein>
<organism evidence="1 2">
    <name type="scientific">Aspergillus cristatus</name>
    <name type="common">Chinese Fuzhuan brick tea-fermentation fungus</name>
    <name type="synonym">Eurotium cristatum</name>
    <dbReference type="NCBI Taxonomy" id="573508"/>
    <lineage>
        <taxon>Eukaryota</taxon>
        <taxon>Fungi</taxon>
        <taxon>Dikarya</taxon>
        <taxon>Ascomycota</taxon>
        <taxon>Pezizomycotina</taxon>
        <taxon>Eurotiomycetes</taxon>
        <taxon>Eurotiomycetidae</taxon>
        <taxon>Eurotiales</taxon>
        <taxon>Aspergillaceae</taxon>
        <taxon>Aspergillus</taxon>
        <taxon>Aspergillus subgen. Aspergillus</taxon>
    </lineage>
</organism>
<dbReference type="AlphaFoldDB" id="A0A1E3B626"/>
<proteinExistence type="predicted"/>
<dbReference type="Proteomes" id="UP000094569">
    <property type="component" value="Unassembled WGS sequence"/>
</dbReference>
<sequence length="137" mass="15750">MSIAVEGNHICTLMREATMRCYDGELDASFPVIPEYEEPESLDIFVEGDKVGHGKFEEDSCKSWWLKRDTQEDGEESSEGLRGRAWIRDPDSMNLDFFEPVWLSFCEYPGEIPEELKEMIAGRENPVPPLLTNLPIY</sequence>
<accession>A0A1E3B626</accession>
<comment type="caution">
    <text evidence="1">The sequence shown here is derived from an EMBL/GenBank/DDBJ whole genome shotgun (WGS) entry which is preliminary data.</text>
</comment>